<protein>
    <recommendedName>
        <fullName evidence="5">Phytosulfokine-beta</fullName>
    </recommendedName>
</protein>
<proteinExistence type="predicted"/>
<evidence type="ECO:0000313" key="4">
    <source>
        <dbReference type="Proteomes" id="UP001497516"/>
    </source>
</evidence>
<reference evidence="3 4" key="1">
    <citation type="submission" date="2024-04" db="EMBL/GenBank/DDBJ databases">
        <authorList>
            <person name="Fracassetti M."/>
        </authorList>
    </citation>
    <scope>NUCLEOTIDE SEQUENCE [LARGE SCALE GENOMIC DNA]</scope>
</reference>
<accession>A0AAV2E2S2</accession>
<feature type="chain" id="PRO_5043785583" description="Phytosulfokine-beta" evidence="2">
    <location>
        <begin position="28"/>
        <end position="107"/>
    </location>
</feature>
<dbReference type="EMBL" id="OZ034817">
    <property type="protein sequence ID" value="CAL1380160.1"/>
    <property type="molecule type" value="Genomic_DNA"/>
</dbReference>
<organism evidence="3 4">
    <name type="scientific">Linum trigynum</name>
    <dbReference type="NCBI Taxonomy" id="586398"/>
    <lineage>
        <taxon>Eukaryota</taxon>
        <taxon>Viridiplantae</taxon>
        <taxon>Streptophyta</taxon>
        <taxon>Embryophyta</taxon>
        <taxon>Tracheophyta</taxon>
        <taxon>Spermatophyta</taxon>
        <taxon>Magnoliopsida</taxon>
        <taxon>eudicotyledons</taxon>
        <taxon>Gunneridae</taxon>
        <taxon>Pentapetalae</taxon>
        <taxon>rosids</taxon>
        <taxon>fabids</taxon>
        <taxon>Malpighiales</taxon>
        <taxon>Linaceae</taxon>
        <taxon>Linum</taxon>
    </lineage>
</organism>
<gene>
    <name evidence="3" type="ORF">LTRI10_LOCUS21624</name>
</gene>
<name>A0AAV2E2S2_9ROSI</name>
<dbReference type="Proteomes" id="UP001497516">
    <property type="component" value="Chromosome 4"/>
</dbReference>
<evidence type="ECO:0000256" key="2">
    <source>
        <dbReference type="SAM" id="SignalP"/>
    </source>
</evidence>
<evidence type="ECO:0000256" key="1">
    <source>
        <dbReference type="SAM" id="MobiDB-lite"/>
    </source>
</evidence>
<feature type="region of interest" description="Disordered" evidence="1">
    <location>
        <begin position="66"/>
        <end position="107"/>
    </location>
</feature>
<feature type="signal peptide" evidence="2">
    <location>
        <begin position="1"/>
        <end position="27"/>
    </location>
</feature>
<keyword evidence="4" id="KW-1185">Reference proteome</keyword>
<evidence type="ECO:0008006" key="5">
    <source>
        <dbReference type="Google" id="ProtNLM"/>
    </source>
</evidence>
<evidence type="ECO:0000313" key="3">
    <source>
        <dbReference type="EMBL" id="CAL1380160.1"/>
    </source>
</evidence>
<sequence length="107" mass="11790">MMRGCCSSLHLVLVLVLLLHLRMMVVAKNQNEILPVPSSSTLHNGVQTANEGKADCGKEEEMFAAEDECQRKSSEAEHGRKRGGEDEAGESFLADEDYIYTQSIAHP</sequence>
<feature type="compositionally biased region" description="Acidic residues" evidence="1">
    <location>
        <begin position="86"/>
        <end position="98"/>
    </location>
</feature>
<dbReference type="AlphaFoldDB" id="A0AAV2E2S2"/>
<feature type="compositionally biased region" description="Basic and acidic residues" evidence="1">
    <location>
        <begin position="68"/>
        <end position="85"/>
    </location>
</feature>
<keyword evidence="2" id="KW-0732">Signal</keyword>